<keyword evidence="7 13" id="KW-0808">Transferase</keyword>
<dbReference type="FunFam" id="3.30.70.1170:FF:000003">
    <property type="entry name" value="16S rRNA (Cytosine(967)-C(5))-methyltransferase RsmB"/>
    <property type="match status" value="1"/>
</dbReference>
<evidence type="ECO:0000313" key="15">
    <source>
        <dbReference type="EMBL" id="AFS78688.1"/>
    </source>
</evidence>
<dbReference type="Gene3D" id="3.40.50.150">
    <property type="entry name" value="Vaccinia Virus protein VP39"/>
    <property type="match status" value="1"/>
</dbReference>
<proteinExistence type="inferred from homology"/>
<dbReference type="InterPro" id="IPR054728">
    <property type="entry name" value="RsmB-like_ferredoxin"/>
</dbReference>
<evidence type="ECO:0000256" key="1">
    <source>
        <dbReference type="ARBA" id="ARBA00002724"/>
    </source>
</evidence>
<reference evidence="15 16" key="1">
    <citation type="journal article" date="2012" name="PLoS ONE">
        <title>The purine-utilizing bacterium Clostridium acidurici 9a: a genome-guided metabolic reconsideration.</title>
        <authorList>
            <person name="Hartwich K."/>
            <person name="Poehlein A."/>
            <person name="Daniel R."/>
        </authorList>
    </citation>
    <scope>NUCLEOTIDE SEQUENCE [LARGE SCALE GENOMIC DNA]</scope>
    <source>
        <strain evidence="16">ATCC 7906 / DSM 604 / BCRC 14475 / CIP 104303 / KCTC 5404 / NCIMB 10678 / 9a</strain>
    </source>
</reference>
<dbReference type="OrthoDB" id="9810297at2"/>
<keyword evidence="6 13" id="KW-0489">Methyltransferase</keyword>
<dbReference type="SUPFAM" id="SSF48013">
    <property type="entry name" value="NusB-like"/>
    <property type="match status" value="1"/>
</dbReference>
<dbReference type="Pfam" id="PF01029">
    <property type="entry name" value="NusB"/>
    <property type="match status" value="1"/>
</dbReference>
<dbReference type="GO" id="GO:0003723">
    <property type="term" value="F:RNA binding"/>
    <property type="evidence" value="ECO:0007669"/>
    <property type="project" value="UniProtKB-UniRule"/>
</dbReference>
<comment type="subcellular location">
    <subcellularLocation>
        <location evidence="2">Cytoplasm</location>
    </subcellularLocation>
</comment>
<keyword evidence="16" id="KW-1185">Reference proteome</keyword>
<dbReference type="InterPro" id="IPR001678">
    <property type="entry name" value="MeTrfase_RsmB-F_NOP2_dom"/>
</dbReference>
<evidence type="ECO:0000313" key="16">
    <source>
        <dbReference type="Proteomes" id="UP000006094"/>
    </source>
</evidence>
<dbReference type="STRING" id="1128398.Curi_c16810"/>
<dbReference type="Gene3D" id="1.10.940.10">
    <property type="entry name" value="NusB-like"/>
    <property type="match status" value="1"/>
</dbReference>
<evidence type="ECO:0000256" key="9">
    <source>
        <dbReference type="ARBA" id="ARBA00022884"/>
    </source>
</evidence>
<dbReference type="InterPro" id="IPR011023">
    <property type="entry name" value="Nop2p"/>
</dbReference>
<dbReference type="NCBIfam" id="TIGR00446">
    <property type="entry name" value="nop2p"/>
    <property type="match status" value="1"/>
</dbReference>
<dbReference type="eggNOG" id="COG0781">
    <property type="taxonomic scope" value="Bacteria"/>
</dbReference>
<keyword evidence="5" id="KW-0698">rRNA processing</keyword>
<evidence type="ECO:0000256" key="5">
    <source>
        <dbReference type="ARBA" id="ARBA00022552"/>
    </source>
</evidence>
<dbReference type="Gene3D" id="3.30.70.1170">
    <property type="entry name" value="Sun protein, domain 3"/>
    <property type="match status" value="1"/>
</dbReference>
<feature type="binding site" evidence="13">
    <location>
        <begin position="261"/>
        <end position="267"/>
    </location>
    <ligand>
        <name>S-adenosyl-L-methionine</name>
        <dbReference type="ChEBI" id="CHEBI:59789"/>
    </ligand>
</feature>
<dbReference type="Proteomes" id="UP000006094">
    <property type="component" value="Chromosome"/>
</dbReference>
<evidence type="ECO:0000256" key="10">
    <source>
        <dbReference type="ARBA" id="ARBA00030399"/>
    </source>
</evidence>
<dbReference type="PANTHER" id="PTHR22807:SF53">
    <property type="entry name" value="RIBOSOMAL RNA SMALL SUBUNIT METHYLTRANSFERASE B-RELATED"/>
    <property type="match status" value="1"/>
</dbReference>
<dbReference type="Pfam" id="PF22458">
    <property type="entry name" value="RsmF-B_ferredox"/>
    <property type="match status" value="1"/>
</dbReference>
<dbReference type="InterPro" id="IPR029063">
    <property type="entry name" value="SAM-dependent_MTases_sf"/>
</dbReference>
<evidence type="ECO:0000256" key="7">
    <source>
        <dbReference type="ARBA" id="ARBA00022679"/>
    </source>
</evidence>
<dbReference type="EMBL" id="CP003326">
    <property type="protein sequence ID" value="AFS78688.1"/>
    <property type="molecule type" value="Genomic_DNA"/>
</dbReference>
<evidence type="ECO:0000256" key="4">
    <source>
        <dbReference type="ARBA" id="ARBA00022490"/>
    </source>
</evidence>
<keyword evidence="8 13" id="KW-0949">S-adenosyl-L-methionine</keyword>
<keyword evidence="4" id="KW-0963">Cytoplasm</keyword>
<dbReference type="PRINTS" id="PR02008">
    <property type="entry name" value="RCMTFAMILY"/>
</dbReference>
<dbReference type="EC" id="2.1.1.176" evidence="3"/>
<dbReference type="SUPFAM" id="SSF53335">
    <property type="entry name" value="S-adenosyl-L-methionine-dependent methyltransferases"/>
    <property type="match status" value="1"/>
</dbReference>
<dbReference type="Pfam" id="PF01189">
    <property type="entry name" value="Methyltr_RsmB-F"/>
    <property type="match status" value="1"/>
</dbReference>
<evidence type="ECO:0000256" key="3">
    <source>
        <dbReference type="ARBA" id="ARBA00012140"/>
    </source>
</evidence>
<dbReference type="eggNOG" id="COG0144">
    <property type="taxonomic scope" value="Bacteria"/>
</dbReference>
<accession>K0AY16</accession>
<dbReference type="AlphaFoldDB" id="K0AY16"/>
<dbReference type="NCBIfam" id="TIGR00563">
    <property type="entry name" value="rsmB"/>
    <property type="match status" value="1"/>
</dbReference>
<dbReference type="HOGENOM" id="CLU_005316_0_1_9"/>
<dbReference type="FunFam" id="3.40.50.150:FF:000022">
    <property type="entry name" value="Ribosomal RNA small subunit methyltransferase B"/>
    <property type="match status" value="1"/>
</dbReference>
<organism evidence="15 16">
    <name type="scientific">Gottschalkia acidurici (strain ATCC 7906 / DSM 604 / BCRC 14475 / CIP 104303 / KCTC 5404 / NCIMB 10678 / 9a)</name>
    <name type="common">Clostridium acidurici</name>
    <dbReference type="NCBI Taxonomy" id="1128398"/>
    <lineage>
        <taxon>Bacteria</taxon>
        <taxon>Bacillati</taxon>
        <taxon>Bacillota</taxon>
        <taxon>Tissierellia</taxon>
        <taxon>Tissierellales</taxon>
        <taxon>Gottschalkiaceae</taxon>
        <taxon>Gottschalkia</taxon>
    </lineage>
</organism>
<dbReference type="KEGG" id="cad:Curi_c16810"/>
<protein>
    <recommendedName>
        <fullName evidence="3">16S rRNA (cytosine(967)-C(5))-methyltransferase</fullName>
        <ecNumber evidence="3">2.1.1.176</ecNumber>
    </recommendedName>
    <alternativeName>
        <fullName evidence="10">16S rRNA m5C967 methyltransferase</fullName>
    </alternativeName>
    <alternativeName>
        <fullName evidence="11">rRNA (cytosine-C(5)-)-methyltransferase RsmB</fullName>
    </alternativeName>
</protein>
<feature type="domain" description="SAM-dependent MTase RsmB/NOP-type" evidence="14">
    <location>
        <begin position="171"/>
        <end position="446"/>
    </location>
</feature>
<dbReference type="CDD" id="cd02440">
    <property type="entry name" value="AdoMet_MTases"/>
    <property type="match status" value="1"/>
</dbReference>
<dbReference type="InterPro" id="IPR023267">
    <property type="entry name" value="RCMT"/>
</dbReference>
<dbReference type="InterPro" id="IPR004573">
    <property type="entry name" value="rRNA_ssu_MeTfrase_B"/>
</dbReference>
<comment type="caution">
    <text evidence="13">Lacks conserved residue(s) required for the propagation of feature annotation.</text>
</comment>
<evidence type="ECO:0000256" key="13">
    <source>
        <dbReference type="PROSITE-ProRule" id="PRU01023"/>
    </source>
</evidence>
<feature type="active site" description="Nucleophile" evidence="13">
    <location>
        <position position="383"/>
    </location>
</feature>
<evidence type="ECO:0000256" key="6">
    <source>
        <dbReference type="ARBA" id="ARBA00022603"/>
    </source>
</evidence>
<evidence type="ECO:0000256" key="11">
    <source>
        <dbReference type="ARBA" id="ARBA00031088"/>
    </source>
</evidence>
<gene>
    <name evidence="15" type="primary">rsmB</name>
    <name evidence="15" type="ordered locus">Curi_c16810</name>
</gene>
<keyword evidence="9 13" id="KW-0694">RNA-binding</keyword>
<evidence type="ECO:0000256" key="8">
    <source>
        <dbReference type="ARBA" id="ARBA00022691"/>
    </source>
</evidence>
<dbReference type="InterPro" id="IPR049560">
    <property type="entry name" value="MeTrfase_RsmB-F_NOP2_cat"/>
</dbReference>
<dbReference type="GO" id="GO:0008649">
    <property type="term" value="F:rRNA methyltransferase activity"/>
    <property type="evidence" value="ECO:0007669"/>
    <property type="project" value="InterPro"/>
</dbReference>
<evidence type="ECO:0000259" key="14">
    <source>
        <dbReference type="PROSITE" id="PS51686"/>
    </source>
</evidence>
<feature type="binding site" evidence="13">
    <location>
        <position position="285"/>
    </location>
    <ligand>
        <name>S-adenosyl-L-methionine</name>
        <dbReference type="ChEBI" id="CHEBI:59789"/>
    </ligand>
</feature>
<evidence type="ECO:0000256" key="2">
    <source>
        <dbReference type="ARBA" id="ARBA00004496"/>
    </source>
</evidence>
<dbReference type="PATRIC" id="fig|1128398.3.peg.1726"/>
<comment type="function">
    <text evidence="1">Specifically methylates the cytosine at position 967 (m5C967) of 16S rRNA.</text>
</comment>
<dbReference type="NCBIfam" id="NF011494">
    <property type="entry name" value="PRK14902.1"/>
    <property type="match status" value="1"/>
</dbReference>
<dbReference type="InterPro" id="IPR006027">
    <property type="entry name" value="NusB_RsmB_TIM44"/>
</dbReference>
<feature type="binding site" evidence="13">
    <location>
        <position position="330"/>
    </location>
    <ligand>
        <name>S-adenosyl-L-methionine</name>
        <dbReference type="ChEBI" id="CHEBI:59789"/>
    </ligand>
</feature>
<dbReference type="InterPro" id="IPR035926">
    <property type="entry name" value="NusB-like_sf"/>
</dbReference>
<dbReference type="PANTHER" id="PTHR22807">
    <property type="entry name" value="NOP2 YEAST -RELATED NOL1/NOP2/FMU SUN DOMAIN-CONTAINING"/>
    <property type="match status" value="1"/>
</dbReference>
<comment type="catalytic activity">
    <reaction evidence="12">
        <text>cytidine(967) in 16S rRNA + S-adenosyl-L-methionine = 5-methylcytidine(967) in 16S rRNA + S-adenosyl-L-homocysteine + H(+)</text>
        <dbReference type="Rhea" id="RHEA:42748"/>
        <dbReference type="Rhea" id="RHEA-COMP:10219"/>
        <dbReference type="Rhea" id="RHEA-COMP:10220"/>
        <dbReference type="ChEBI" id="CHEBI:15378"/>
        <dbReference type="ChEBI" id="CHEBI:57856"/>
        <dbReference type="ChEBI" id="CHEBI:59789"/>
        <dbReference type="ChEBI" id="CHEBI:74483"/>
        <dbReference type="ChEBI" id="CHEBI:82748"/>
        <dbReference type="EC" id="2.1.1.176"/>
    </reaction>
</comment>
<dbReference type="GO" id="GO:0005737">
    <property type="term" value="C:cytoplasm"/>
    <property type="evidence" value="ECO:0007669"/>
    <property type="project" value="UniProtKB-SubCell"/>
</dbReference>
<sequence length="446" mass="51000">MANNSREIALKILNEVNEENAYSNISINRNMPKGINDLDSSLIRELVYGVLENKIYIDYVIKNFSTVRLKKIAPVVMNILRLGIYQLIFMDRIPDSAAVNESVKLSKKYSHRGSQGFVNGLLRNISRNKDNIKLPNKNKEKVKYLSVKYSHPEWMIERWIKEYGFEFTESLCIANNSTPKLNIRVNTLKIDRDTLVNILNQKNIDCKKTRYSTDGIIVENPINITELDEFKKGLFQIQDESSMLVSQIMDPKEGSLVIDICSAPGGKTTHIAQKMNNKGKIIARDIYEHKIKLVKENSERLGINIIQYEQFNALDLDESLIGKADYCLVDAPCSGLGLIRRKPDIKWNKESSDIEGISELQYNILQSASKYVKSNGVLVYSTCTIEKDENINLINKFLRDNENFELANFNDLIDNSEEIIKETGYLELYPNISGTDGFFIAKLLKK</sequence>
<dbReference type="GO" id="GO:0006355">
    <property type="term" value="P:regulation of DNA-templated transcription"/>
    <property type="evidence" value="ECO:0007669"/>
    <property type="project" value="InterPro"/>
</dbReference>
<dbReference type="RefSeq" id="WP_014967824.1">
    <property type="nucleotide sequence ID" value="NC_018664.1"/>
</dbReference>
<dbReference type="PROSITE" id="PS51686">
    <property type="entry name" value="SAM_MT_RSMB_NOP"/>
    <property type="match status" value="1"/>
</dbReference>
<comment type="similarity">
    <text evidence="13">Belongs to the class I-like SAM-binding methyltransferase superfamily. RsmB/NOP family.</text>
</comment>
<evidence type="ECO:0000256" key="12">
    <source>
        <dbReference type="ARBA" id="ARBA00047283"/>
    </source>
</evidence>
<name>K0AY16_GOTA9</name>